<protein>
    <submittedName>
        <fullName evidence="2">Uncharacterized secreted protein associated with spyDAC</fullName>
    </submittedName>
</protein>
<reference evidence="3" key="1">
    <citation type="submission" date="2015-03" db="EMBL/GenBank/DDBJ databases">
        <authorList>
            <person name="Nijsse Bart"/>
        </authorList>
    </citation>
    <scope>NUCLEOTIDE SEQUENCE [LARGE SCALE GENOMIC DNA]</scope>
</reference>
<keyword evidence="3" id="KW-1185">Reference proteome</keyword>
<keyword evidence="1" id="KW-0472">Membrane</keyword>
<evidence type="ECO:0000256" key="1">
    <source>
        <dbReference type="SAM" id="Phobius"/>
    </source>
</evidence>
<dbReference type="InterPro" id="IPR053154">
    <property type="entry name" value="c-di-AMP_regulator"/>
</dbReference>
<sequence length="313" mass="33872">MIDNYFKKPGETKNIVPKILAIIMAIILWMYVMNEQNPPFEASFIIPLEVRNVAADYVLLDAPETVKVKIRGPRNVVAGVRTKDLKAVVDVKGLTEGSHNIAVNAIIPSSLELVEISPDKVQLGLDPIISRQLPIEVRLTGTPAPGTVIGKAVPAYEQVTVEGPKNVVNTVAKVVAMVDLSSKSNDITADAVLIPVNRANKEVEGLTVYPEKIKIVVNLTAAVKKRMLDIRPVTQGELPSGLVIKSVVTEPNKVEIAETVPNKGIDKLDAIYTEAINLTDINKDTDKEVKLQIPEGMTGTTGAVIMKIKVGPR</sequence>
<dbReference type="AlphaFoldDB" id="A0A0U1KYH9"/>
<dbReference type="InterPro" id="IPR012505">
    <property type="entry name" value="YbbR"/>
</dbReference>
<dbReference type="PANTHER" id="PTHR37804:SF1">
    <property type="entry name" value="CDAA REGULATORY PROTEIN CDAR"/>
    <property type="match status" value="1"/>
</dbReference>
<dbReference type="Proteomes" id="UP000049855">
    <property type="component" value="Unassembled WGS sequence"/>
</dbReference>
<organism evidence="2 3">
    <name type="scientific">Sporomusa ovata</name>
    <dbReference type="NCBI Taxonomy" id="2378"/>
    <lineage>
        <taxon>Bacteria</taxon>
        <taxon>Bacillati</taxon>
        <taxon>Bacillota</taxon>
        <taxon>Negativicutes</taxon>
        <taxon>Selenomonadales</taxon>
        <taxon>Sporomusaceae</taxon>
        <taxon>Sporomusa</taxon>
    </lineage>
</organism>
<dbReference type="EMBL" id="CTRP01000005">
    <property type="protein sequence ID" value="CQR71714.1"/>
    <property type="molecule type" value="Genomic_DNA"/>
</dbReference>
<dbReference type="RefSeq" id="WP_021168804.1">
    <property type="nucleotide sequence ID" value="NZ_CTRP01000005.1"/>
</dbReference>
<keyword evidence="1" id="KW-0812">Transmembrane</keyword>
<keyword evidence="1" id="KW-1133">Transmembrane helix</keyword>
<dbReference type="Gene3D" id="2.170.120.40">
    <property type="entry name" value="YbbR-like domain"/>
    <property type="match status" value="2"/>
</dbReference>
<dbReference type="Pfam" id="PF07949">
    <property type="entry name" value="YbbR"/>
    <property type="match status" value="3"/>
</dbReference>
<feature type="transmembrane region" description="Helical" evidence="1">
    <location>
        <begin position="15"/>
        <end position="33"/>
    </location>
</feature>
<evidence type="ECO:0000313" key="2">
    <source>
        <dbReference type="EMBL" id="CQR71714.1"/>
    </source>
</evidence>
<evidence type="ECO:0000313" key="3">
    <source>
        <dbReference type="Proteomes" id="UP000049855"/>
    </source>
</evidence>
<dbReference type="CDD" id="cd20206">
    <property type="entry name" value="YbbR"/>
    <property type="match status" value="1"/>
</dbReference>
<dbReference type="Gene3D" id="2.170.120.30">
    <property type="match status" value="1"/>
</dbReference>
<gene>
    <name evidence="2" type="ORF">SpAn4DRAFT_3580</name>
</gene>
<proteinExistence type="predicted"/>
<name>A0A0U1KYH9_9FIRM</name>
<accession>A0A0U1KYH9</accession>
<dbReference type="PANTHER" id="PTHR37804">
    <property type="entry name" value="CDAA REGULATORY PROTEIN CDAR"/>
    <property type="match status" value="1"/>
</dbReference>